<name>A0A8H3XBM5_GIGMA</name>
<dbReference type="Proteomes" id="UP000439903">
    <property type="component" value="Unassembled WGS sequence"/>
</dbReference>
<keyword evidence="2" id="KW-1185">Reference proteome</keyword>
<dbReference type="AlphaFoldDB" id="A0A8H3XBM5"/>
<reference evidence="1 2" key="1">
    <citation type="journal article" date="2019" name="Environ. Microbiol.">
        <title>At the nexus of three kingdoms: the genome of the mycorrhizal fungus Gigaspora margarita provides insights into plant, endobacterial and fungal interactions.</title>
        <authorList>
            <person name="Venice F."/>
            <person name="Ghignone S."/>
            <person name="Salvioli di Fossalunga A."/>
            <person name="Amselem J."/>
            <person name="Novero M."/>
            <person name="Xianan X."/>
            <person name="Sedzielewska Toro K."/>
            <person name="Morin E."/>
            <person name="Lipzen A."/>
            <person name="Grigoriev I.V."/>
            <person name="Henrissat B."/>
            <person name="Martin F.M."/>
            <person name="Bonfante P."/>
        </authorList>
    </citation>
    <scope>NUCLEOTIDE SEQUENCE [LARGE SCALE GENOMIC DNA]</scope>
    <source>
        <strain evidence="1 2">BEG34</strain>
    </source>
</reference>
<evidence type="ECO:0000313" key="2">
    <source>
        <dbReference type="Proteomes" id="UP000439903"/>
    </source>
</evidence>
<evidence type="ECO:0000313" key="1">
    <source>
        <dbReference type="EMBL" id="KAF0439191.1"/>
    </source>
</evidence>
<gene>
    <name evidence="1" type="ORF">F8M41_004166</name>
</gene>
<organism evidence="1 2">
    <name type="scientific">Gigaspora margarita</name>
    <dbReference type="NCBI Taxonomy" id="4874"/>
    <lineage>
        <taxon>Eukaryota</taxon>
        <taxon>Fungi</taxon>
        <taxon>Fungi incertae sedis</taxon>
        <taxon>Mucoromycota</taxon>
        <taxon>Glomeromycotina</taxon>
        <taxon>Glomeromycetes</taxon>
        <taxon>Diversisporales</taxon>
        <taxon>Gigasporaceae</taxon>
        <taxon>Gigaspora</taxon>
    </lineage>
</organism>
<comment type="caution">
    <text evidence="1">The sequence shown here is derived from an EMBL/GenBank/DDBJ whole genome shotgun (WGS) entry which is preliminary data.</text>
</comment>
<proteinExistence type="predicted"/>
<sequence>MIQLIKTRDGNRERLTKLTYLSSHFWWDTRKSQITTWEPQEFSFGQSIEISFLLAPKPAKRVKIEANTTTDQELASQIGQSSTLSSDCWMTLQNANSTTTYLVLK</sequence>
<dbReference type="EMBL" id="WTPW01001378">
    <property type="protein sequence ID" value="KAF0439191.1"/>
    <property type="molecule type" value="Genomic_DNA"/>
</dbReference>
<accession>A0A8H3XBM5</accession>
<protein>
    <submittedName>
        <fullName evidence="1">Uncharacterized protein</fullName>
    </submittedName>
</protein>